<accession>A0A330LAF0</accession>
<dbReference type="PANTHER" id="PTHR43712">
    <property type="entry name" value="PUTATIVE (AFU_ORTHOLOGUE AFUA_4G14580)-RELATED"/>
    <property type="match status" value="1"/>
</dbReference>
<evidence type="ECO:0000259" key="6">
    <source>
        <dbReference type="Pfam" id="PF08100"/>
    </source>
</evidence>
<dbReference type="GO" id="GO:0032259">
    <property type="term" value="P:methylation"/>
    <property type="evidence" value="ECO:0007669"/>
    <property type="project" value="UniProtKB-KW"/>
</dbReference>
<dbReference type="InterPro" id="IPR036388">
    <property type="entry name" value="WH-like_DNA-bd_sf"/>
</dbReference>
<keyword evidence="8" id="KW-1185">Reference proteome</keyword>
<dbReference type="PIRSF" id="PIRSF005739">
    <property type="entry name" value="O-mtase"/>
    <property type="match status" value="1"/>
</dbReference>
<dbReference type="RefSeq" id="WP_121990817.1">
    <property type="nucleotide sequence ID" value="NZ_OUNR01000021.1"/>
</dbReference>
<dbReference type="InterPro" id="IPR012967">
    <property type="entry name" value="COMT_dimerisation"/>
</dbReference>
<dbReference type="PROSITE" id="PS51683">
    <property type="entry name" value="SAM_OMT_II"/>
    <property type="match status" value="1"/>
</dbReference>
<dbReference type="InterPro" id="IPR001077">
    <property type="entry name" value="COMT_C"/>
</dbReference>
<dbReference type="CDD" id="cd02440">
    <property type="entry name" value="AdoMet_MTases"/>
    <property type="match status" value="1"/>
</dbReference>
<dbReference type="OrthoDB" id="9767938at2"/>
<feature type="active site" description="Proton acceptor" evidence="4">
    <location>
        <position position="247"/>
    </location>
</feature>
<evidence type="ECO:0000256" key="3">
    <source>
        <dbReference type="ARBA" id="ARBA00022691"/>
    </source>
</evidence>
<feature type="domain" description="O-methyltransferase dimerisation" evidence="6">
    <location>
        <begin position="25"/>
        <end position="97"/>
    </location>
</feature>
<name>A0A330LAF0_9BACT</name>
<dbReference type="InterPro" id="IPR016461">
    <property type="entry name" value="COMT-like"/>
</dbReference>
<dbReference type="PANTHER" id="PTHR43712:SF2">
    <property type="entry name" value="O-METHYLTRANSFERASE CICE"/>
    <property type="match status" value="1"/>
</dbReference>
<keyword evidence="3" id="KW-0949">S-adenosyl-L-methionine</keyword>
<evidence type="ECO:0000256" key="1">
    <source>
        <dbReference type="ARBA" id="ARBA00022603"/>
    </source>
</evidence>
<evidence type="ECO:0000256" key="4">
    <source>
        <dbReference type="PIRSR" id="PIRSR005739-1"/>
    </source>
</evidence>
<dbReference type="GO" id="GO:0008171">
    <property type="term" value="F:O-methyltransferase activity"/>
    <property type="evidence" value="ECO:0007669"/>
    <property type="project" value="InterPro"/>
</dbReference>
<dbReference type="AlphaFoldDB" id="A0A330LAF0"/>
<evidence type="ECO:0000313" key="8">
    <source>
        <dbReference type="Proteomes" id="UP000248168"/>
    </source>
</evidence>
<organism evidence="7 8">
    <name type="scientific">Nitrospira lenta</name>
    <dbReference type="NCBI Taxonomy" id="1436998"/>
    <lineage>
        <taxon>Bacteria</taxon>
        <taxon>Pseudomonadati</taxon>
        <taxon>Nitrospirota</taxon>
        <taxon>Nitrospiria</taxon>
        <taxon>Nitrospirales</taxon>
        <taxon>Nitrospiraceae</taxon>
        <taxon>Nitrospira</taxon>
    </lineage>
</organism>
<keyword evidence="1 7" id="KW-0489">Methyltransferase</keyword>
<dbReference type="InParanoid" id="A0A330LAF0"/>
<dbReference type="InterPro" id="IPR036390">
    <property type="entry name" value="WH_DNA-bd_sf"/>
</dbReference>
<dbReference type="Gene3D" id="3.40.50.150">
    <property type="entry name" value="Vaccinia Virus protein VP39"/>
    <property type="match status" value="1"/>
</dbReference>
<gene>
    <name evidence="7" type="ORF">NITLEN_80119</name>
</gene>
<dbReference type="Proteomes" id="UP000248168">
    <property type="component" value="Unassembled WGS sequence"/>
</dbReference>
<dbReference type="SUPFAM" id="SSF46785">
    <property type="entry name" value="Winged helix' DNA-binding domain"/>
    <property type="match status" value="1"/>
</dbReference>
<dbReference type="GO" id="GO:0046983">
    <property type="term" value="F:protein dimerization activity"/>
    <property type="evidence" value="ECO:0007669"/>
    <property type="project" value="InterPro"/>
</dbReference>
<dbReference type="Pfam" id="PF08100">
    <property type="entry name" value="Dimerisation"/>
    <property type="match status" value="1"/>
</dbReference>
<dbReference type="Gene3D" id="1.10.10.10">
    <property type="entry name" value="Winged helix-like DNA-binding domain superfamily/Winged helix DNA-binding domain"/>
    <property type="match status" value="1"/>
</dbReference>
<dbReference type="Pfam" id="PF00891">
    <property type="entry name" value="Methyltransf_2"/>
    <property type="match status" value="1"/>
</dbReference>
<sequence length="365" mass="40659">MVSAADRRGRVKLRITNFDEFRDAVSAYRLPRILLTALELDLFTKIGTRRWTIPQLAKALSVSERGLSILCRNLAMSGLLMKAGEVYRNSRLAATALNARHAAYRKDYLKLMTSHWQDWIRLGESVRSGRPLDEDVPEEPGYRQGFTWAMHYRTLETAPKIAAQVDLRGATTLLDLGGGPGTYAMAFLSKNPRLRAAVGDRPAALEVAREIAATHKAESRLSYVPVDFTQESIPGTYDVIWYSNVLHIYSPKTNRAVFQRALAALNPGGRLLIQDAFLHDREGLNPAEASLFAVSMLLFTEEGNTYSAKETSVWLKEAGFATTRVLRMKPGTEDWEDGILEAVAPGRLSGMRARRTQSQGSSKSR</sequence>
<evidence type="ECO:0000256" key="2">
    <source>
        <dbReference type="ARBA" id="ARBA00022679"/>
    </source>
</evidence>
<evidence type="ECO:0000259" key="5">
    <source>
        <dbReference type="Pfam" id="PF00891"/>
    </source>
</evidence>
<dbReference type="EC" id="2.1.1.-" evidence="7"/>
<reference evidence="8" key="1">
    <citation type="submission" date="2018-04" db="EMBL/GenBank/DDBJ databases">
        <authorList>
            <person name="Lucker S."/>
            <person name="Sakoula D."/>
        </authorList>
    </citation>
    <scope>NUCLEOTIDE SEQUENCE [LARGE SCALE GENOMIC DNA]</scope>
</reference>
<evidence type="ECO:0000313" key="7">
    <source>
        <dbReference type="EMBL" id="SPP66691.1"/>
    </source>
</evidence>
<dbReference type="InterPro" id="IPR029063">
    <property type="entry name" value="SAM-dependent_MTases_sf"/>
</dbReference>
<dbReference type="EMBL" id="OUNR01000021">
    <property type="protein sequence ID" value="SPP66691.1"/>
    <property type="molecule type" value="Genomic_DNA"/>
</dbReference>
<dbReference type="SUPFAM" id="SSF53335">
    <property type="entry name" value="S-adenosyl-L-methionine-dependent methyltransferases"/>
    <property type="match status" value="1"/>
</dbReference>
<feature type="domain" description="O-methyltransferase C-terminal" evidence="5">
    <location>
        <begin position="140"/>
        <end position="321"/>
    </location>
</feature>
<protein>
    <submittedName>
        <fullName evidence="7">Putative O-methyltransferase, family 2</fullName>
        <ecNumber evidence="7">2.1.1.-</ecNumber>
    </submittedName>
</protein>
<keyword evidence="2 7" id="KW-0808">Transferase</keyword>
<proteinExistence type="predicted"/>